<dbReference type="AlphaFoldDB" id="A0A4U3A675"/>
<dbReference type="RefSeq" id="WP_137058138.1">
    <property type="nucleotide sequence ID" value="NZ_SZOD01000403.1"/>
</dbReference>
<comment type="caution">
    <text evidence="1">The sequence shown here is derived from an EMBL/GenBank/DDBJ whole genome shotgun (WGS) entry which is preliminary data.</text>
</comment>
<proteinExistence type="predicted"/>
<name>A0A4U3A675_BACMY</name>
<evidence type="ECO:0000313" key="2">
    <source>
        <dbReference type="Proteomes" id="UP000305524"/>
    </source>
</evidence>
<evidence type="ECO:0000313" key="1">
    <source>
        <dbReference type="EMBL" id="TKI83616.1"/>
    </source>
</evidence>
<reference evidence="1 2" key="1">
    <citation type="journal article" date="2019" name="Environ. Microbiol.">
        <title>An active ?-lactamase is a part of an orchestrated cell wall stress resistance network of Bacillus subtilis and related rhizosphere species.</title>
        <authorList>
            <person name="Bucher T."/>
            <person name="Keren-Paz A."/>
            <person name="Hausser J."/>
            <person name="Olender T."/>
            <person name="Cytryn E."/>
            <person name="Kolodkin-Gal I."/>
        </authorList>
    </citation>
    <scope>NUCLEOTIDE SEQUENCE [LARGE SCALE GENOMIC DNA]</scope>
    <source>
        <strain evidence="1 2">I186</strain>
    </source>
</reference>
<sequence length="409" mass="47248">METGFENITAMDLTSDIDLDKRTFKTNMKFSKKNKTSKYLMHGPKFFDELRIYLIKNNELGEYALPSSALATYILLHYKVNDLGRLPRDFKLSTIANESDIPYTTIHTGFQALLHSGLVKEIFINGKIPVYEICNYARFNRTAKETKDNDGKLSYFRIPNLLLETSILKELVSHRDSKGIIEFLGLCTHFTHQLEYSKNSVEDYNCTRNMDGLKERLGRNAKKVRNYIEIISPIFKFDAAAKKVRNPRKGRIARIREKIQQIVITKFTVSMNPACVIENDRTEIRQTEAKMRKEATVRLESIGIALTNKDRKDIVVSYKGEVSRIATYIKNKQVRESFMTYTMSYAMDQCESFLALGEKIKSIGGMIRAKLRESFVPWAERYLDDDTRHALVLELISHDIDVPNAFRLT</sequence>
<protein>
    <submittedName>
        <fullName evidence="1">Uncharacterized protein</fullName>
    </submittedName>
</protein>
<gene>
    <name evidence="1" type="ORF">FC701_17000</name>
</gene>
<dbReference type="Proteomes" id="UP000305524">
    <property type="component" value="Unassembled WGS sequence"/>
</dbReference>
<accession>A0A4U3A675</accession>
<dbReference type="EMBL" id="SZOD01000403">
    <property type="protein sequence ID" value="TKI83616.1"/>
    <property type="molecule type" value="Genomic_DNA"/>
</dbReference>
<organism evidence="1 2">
    <name type="scientific">Bacillus mycoides</name>
    <dbReference type="NCBI Taxonomy" id="1405"/>
    <lineage>
        <taxon>Bacteria</taxon>
        <taxon>Bacillati</taxon>
        <taxon>Bacillota</taxon>
        <taxon>Bacilli</taxon>
        <taxon>Bacillales</taxon>
        <taxon>Bacillaceae</taxon>
        <taxon>Bacillus</taxon>
        <taxon>Bacillus cereus group</taxon>
    </lineage>
</organism>